<dbReference type="CDD" id="cd03468">
    <property type="entry name" value="PolY_like"/>
    <property type="match status" value="1"/>
</dbReference>
<protein>
    <submittedName>
        <fullName evidence="2">Y-family DNA polymerase</fullName>
    </submittedName>
</protein>
<keyword evidence="3" id="KW-1185">Reference proteome</keyword>
<evidence type="ECO:0000313" key="3">
    <source>
        <dbReference type="Proteomes" id="UP001606134"/>
    </source>
</evidence>
<name>A0ABW7HJF3_9BURK</name>
<evidence type="ECO:0000256" key="1">
    <source>
        <dbReference type="ARBA" id="ARBA00022763"/>
    </source>
</evidence>
<dbReference type="Proteomes" id="UP001606134">
    <property type="component" value="Unassembled WGS sequence"/>
</dbReference>
<proteinExistence type="predicted"/>
<sequence length="445" mass="48568">MLWVALVISPTPPPEPPRTPSPEQPASPDPLDGLALWCLQFTPRVAKVEGCAVVLEVQASLKLFKGEAALKARISDEAPDLGVIGIGWASNAKAALVLARCGILDLGGRDLQTVLDALPLVELTASAEHAEVLARMGVTTLGHLRTLPRDGVSRRWGDDILMALDQAYGRMPEAFKWEVIPETFSVRYELPAREDNASALLAYARPMLMQMCGWLASRHAGAEGYTLRWVHDSMRAKDAGDGGEVTIRSAEPMRDLEHFTRLLAEHLAKLELLAPVGELRLDAVGVERVTEQSLSLLPQSLGSGESLILLAERLAARFGPECVLTPYRCDDHRAAFAARWSPAAKRKPRKPEAVPELPAPTMLQDTPIRLAVREGCPHYQGPLTLLVGPELVECGWWDRVPGTSTTQSVQRDYWVAISETAGALSIFCEQLDSGELAWFLDGVYA</sequence>
<dbReference type="SUPFAM" id="SSF56672">
    <property type="entry name" value="DNA/RNA polymerases"/>
    <property type="match status" value="1"/>
</dbReference>
<organism evidence="2 3">
    <name type="scientific">Pelomonas candidula</name>
    <dbReference type="NCBI Taxonomy" id="3299025"/>
    <lineage>
        <taxon>Bacteria</taxon>
        <taxon>Pseudomonadati</taxon>
        <taxon>Pseudomonadota</taxon>
        <taxon>Betaproteobacteria</taxon>
        <taxon>Burkholderiales</taxon>
        <taxon>Sphaerotilaceae</taxon>
        <taxon>Roseateles</taxon>
    </lineage>
</organism>
<dbReference type="EMBL" id="JBIGIC010000017">
    <property type="protein sequence ID" value="MFG6490054.1"/>
    <property type="molecule type" value="Genomic_DNA"/>
</dbReference>
<dbReference type="PANTHER" id="PTHR35369">
    <property type="entry name" value="BLR3025 PROTEIN-RELATED"/>
    <property type="match status" value="1"/>
</dbReference>
<keyword evidence="1" id="KW-0227">DNA damage</keyword>
<gene>
    <name evidence="2" type="ORF">ACG04R_25485</name>
</gene>
<dbReference type="InterPro" id="IPR050356">
    <property type="entry name" value="SulA_CellDiv_inhibitor"/>
</dbReference>
<accession>A0ABW7HJF3</accession>
<dbReference type="RefSeq" id="WP_394416763.1">
    <property type="nucleotide sequence ID" value="NZ_JBIGIC010000017.1"/>
</dbReference>
<comment type="caution">
    <text evidence="2">The sequence shown here is derived from an EMBL/GenBank/DDBJ whole genome shotgun (WGS) entry which is preliminary data.</text>
</comment>
<dbReference type="InterPro" id="IPR043502">
    <property type="entry name" value="DNA/RNA_pol_sf"/>
</dbReference>
<reference evidence="2 3" key="1">
    <citation type="submission" date="2024-08" db="EMBL/GenBank/DDBJ databases">
        <authorList>
            <person name="Lu H."/>
        </authorList>
    </citation>
    <scope>NUCLEOTIDE SEQUENCE [LARGE SCALE GENOMIC DNA]</scope>
    <source>
        <strain evidence="2 3">BYS78W</strain>
    </source>
</reference>
<evidence type="ECO:0000313" key="2">
    <source>
        <dbReference type="EMBL" id="MFG6490054.1"/>
    </source>
</evidence>
<dbReference type="PANTHER" id="PTHR35369:SF2">
    <property type="entry name" value="BLR3025 PROTEIN"/>
    <property type="match status" value="1"/>
</dbReference>